<dbReference type="Pfam" id="PF08264">
    <property type="entry name" value="Anticodon_1"/>
    <property type="match status" value="1"/>
</dbReference>
<evidence type="ECO:0000313" key="20">
    <source>
        <dbReference type="Proteomes" id="UP000008392"/>
    </source>
</evidence>
<dbReference type="Proteomes" id="UP000008392">
    <property type="component" value="Chromosome"/>
</dbReference>
<keyword evidence="8 14" id="KW-0862">Zinc</keyword>
<dbReference type="InterPro" id="IPR002300">
    <property type="entry name" value="aa-tRNA-synth_Ia"/>
</dbReference>
<evidence type="ECO:0000256" key="4">
    <source>
        <dbReference type="ARBA" id="ARBA00022490"/>
    </source>
</evidence>
<comment type="subcellular location">
    <subcellularLocation>
        <location evidence="1 14">Cytoplasm</location>
    </subcellularLocation>
</comment>
<dbReference type="Gene3D" id="1.10.730.20">
    <property type="match status" value="1"/>
</dbReference>
<comment type="function">
    <text evidence="12 14">Catalyzes the attachment of isoleucine to tRNA(Ile). As IleRS can inadvertently accommodate and process structurally similar amino acids such as valine, to avoid such errors it has two additional distinct tRNA(Ile)-dependent editing activities. One activity is designated as 'pretransfer' editing and involves the hydrolysis of activated Val-AMP. The other activity is designated 'posttransfer' editing and involves deacylation of mischarged Val-tRNA(Ile).</text>
</comment>
<dbReference type="AlphaFoldDB" id="G0ACX9"/>
<dbReference type="InterPro" id="IPR023585">
    <property type="entry name" value="Ile-tRNA-ligase_type1"/>
</dbReference>
<reference evidence="19 20" key="3">
    <citation type="journal article" date="2008" name="FEMS Microbiol. Ecol.">
        <title>Identification and characterization of genes underlying chitinolysis in Collimonas fungivorans Ter331.</title>
        <authorList>
            <person name="Fritsche K."/>
            <person name="de Boer W."/>
            <person name="Gerards S."/>
            <person name="van den Berg M."/>
            <person name="van Veen J.A."/>
            <person name="Leveau J.H."/>
        </authorList>
    </citation>
    <scope>NUCLEOTIDE SEQUENCE [LARGE SCALE GENOMIC DNA]</scope>
    <source>
        <strain evidence="19 20">Ter331</strain>
    </source>
</reference>
<feature type="short sequence motif" description="'HIGH' region" evidence="14">
    <location>
        <begin position="80"/>
        <end position="90"/>
    </location>
</feature>
<feature type="binding site" evidence="14">
    <location>
        <position position="935"/>
    </location>
    <ligand>
        <name>Zn(2+)</name>
        <dbReference type="ChEBI" id="CHEBI:29105"/>
    </ligand>
</feature>
<evidence type="ECO:0000259" key="16">
    <source>
        <dbReference type="Pfam" id="PF00133"/>
    </source>
</evidence>
<dbReference type="GO" id="GO:0002161">
    <property type="term" value="F:aminoacyl-tRNA deacylase activity"/>
    <property type="evidence" value="ECO:0007669"/>
    <property type="project" value="InterPro"/>
</dbReference>
<dbReference type="HOGENOM" id="CLU_001493_7_1_4"/>
<keyword evidence="6 14" id="KW-0479">Metal-binding</keyword>
<protein>
    <recommendedName>
        <fullName evidence="14">Isoleucine--tRNA ligase</fullName>
        <ecNumber evidence="14">6.1.1.5</ecNumber>
    </recommendedName>
    <alternativeName>
        <fullName evidence="14">Isoleucyl-tRNA synthetase</fullName>
        <shortName evidence="14">IleRS</shortName>
    </alternativeName>
</protein>
<feature type="region of interest" description="Disordered" evidence="15">
    <location>
        <begin position="1"/>
        <end position="35"/>
    </location>
</feature>
<dbReference type="FunFam" id="1.10.730.20:FF:000001">
    <property type="entry name" value="Isoleucine--tRNA ligase"/>
    <property type="match status" value="1"/>
</dbReference>
<evidence type="ECO:0000313" key="19">
    <source>
        <dbReference type="EMBL" id="AEK63084.1"/>
    </source>
</evidence>
<dbReference type="InterPro" id="IPR010663">
    <property type="entry name" value="Znf_FPG/IleRS"/>
</dbReference>
<dbReference type="CDD" id="cd07960">
    <property type="entry name" value="Anticodon_Ia_Ile_BEm"/>
    <property type="match status" value="1"/>
</dbReference>
<dbReference type="SUPFAM" id="SSF47323">
    <property type="entry name" value="Anticodon-binding domain of a subclass of class I aminoacyl-tRNA synthetases"/>
    <property type="match status" value="1"/>
</dbReference>
<dbReference type="InterPro" id="IPR002301">
    <property type="entry name" value="Ile-tRNA-ligase"/>
</dbReference>
<dbReference type="InterPro" id="IPR001412">
    <property type="entry name" value="aa-tRNA-synth_I_CS"/>
</dbReference>
<reference evidence="20" key="6">
    <citation type="submission" date="2011-05" db="EMBL/GenBank/DDBJ databases">
        <title>Complete sequence of Collimonas fungivorans Ter331.</title>
        <authorList>
            <person name="Leveau J.H."/>
        </authorList>
    </citation>
    <scope>NUCLEOTIDE SEQUENCE [LARGE SCALE GENOMIC DNA]</scope>
    <source>
        <strain evidence="20">Ter331</strain>
    </source>
</reference>
<reference evidence="19 20" key="2">
    <citation type="journal article" date="2006" name="J. Microbiol. Methods">
        <title>Genomic flank-sequencing of plasposon insertion sites for rapid identification of functional genes.</title>
        <authorList>
            <person name="Leveau J.H."/>
            <person name="Gerards S."/>
            <person name="Fritsche K."/>
            <person name="Zondag G."/>
            <person name="van Veen J.A."/>
        </authorList>
    </citation>
    <scope>NUCLEOTIDE SEQUENCE [LARGE SCALE GENOMIC DNA]</scope>
    <source>
        <strain evidence="19 20">Ter331</strain>
    </source>
</reference>
<dbReference type="GO" id="GO:0000049">
    <property type="term" value="F:tRNA binding"/>
    <property type="evidence" value="ECO:0007669"/>
    <property type="project" value="InterPro"/>
</dbReference>
<feature type="short sequence motif" description="'KMSKS' region" evidence="14">
    <location>
        <begin position="640"/>
        <end position="644"/>
    </location>
</feature>
<evidence type="ECO:0000256" key="14">
    <source>
        <dbReference type="HAMAP-Rule" id="MF_02002"/>
    </source>
</evidence>
<dbReference type="GO" id="GO:0005524">
    <property type="term" value="F:ATP binding"/>
    <property type="evidence" value="ECO:0007669"/>
    <property type="project" value="UniProtKB-UniRule"/>
</dbReference>
<evidence type="ECO:0000256" key="7">
    <source>
        <dbReference type="ARBA" id="ARBA00022741"/>
    </source>
</evidence>
<reference evidence="19 20" key="1">
    <citation type="journal article" date="2004" name="Environ. Microbiol.">
        <title>Phylogeny-function analysis of (meta)genomic libraries: screening for expression of ribosomal RNA genes by large-insert library fluorescent in situ hybridization (LIL-FISH).</title>
        <authorList>
            <person name="Leveau J.H."/>
            <person name="Gerards S."/>
            <person name="de Boer W."/>
            <person name="van Veen J.A."/>
        </authorList>
    </citation>
    <scope>NUCLEOTIDE SEQUENCE [LARGE SCALE GENOMIC DNA]</scope>
    <source>
        <strain evidence="19 20">Ter331</strain>
    </source>
</reference>
<dbReference type="Gene3D" id="3.40.50.620">
    <property type="entry name" value="HUPs"/>
    <property type="match status" value="2"/>
</dbReference>
<evidence type="ECO:0000256" key="5">
    <source>
        <dbReference type="ARBA" id="ARBA00022598"/>
    </source>
</evidence>
<comment type="domain">
    <text evidence="14">IleRS has two distinct active sites: one for aminoacylation and one for editing. The misactivated valine is translocated from the active site to the editing site, which sterically excludes the correctly activated isoleucine. The single editing site contains two valyl binding pockets, one specific for each substrate (Val-AMP or Val-tRNA(Ile)).</text>
</comment>
<organism evidence="19 20">
    <name type="scientific">Collimonas fungivorans (strain Ter331)</name>
    <dbReference type="NCBI Taxonomy" id="1005048"/>
    <lineage>
        <taxon>Bacteria</taxon>
        <taxon>Pseudomonadati</taxon>
        <taxon>Pseudomonadota</taxon>
        <taxon>Betaproteobacteria</taxon>
        <taxon>Burkholderiales</taxon>
        <taxon>Oxalobacteraceae</taxon>
        <taxon>Collimonas</taxon>
    </lineage>
</organism>
<dbReference type="NCBIfam" id="TIGR00392">
    <property type="entry name" value="ileS"/>
    <property type="match status" value="1"/>
</dbReference>
<feature type="binding site" evidence="14">
    <location>
        <position position="643"/>
    </location>
    <ligand>
        <name>ATP</name>
        <dbReference type="ChEBI" id="CHEBI:30616"/>
    </ligand>
</feature>
<dbReference type="Pfam" id="PF06827">
    <property type="entry name" value="zf-FPG_IleRS"/>
    <property type="match status" value="1"/>
</dbReference>
<evidence type="ECO:0000256" key="12">
    <source>
        <dbReference type="ARBA" id="ARBA00025217"/>
    </source>
</evidence>
<dbReference type="eggNOG" id="COG0060">
    <property type="taxonomic scope" value="Bacteria"/>
</dbReference>
<reference evidence="19 20" key="4">
    <citation type="journal article" date="2010" name="Environ. Microbiol.">
        <title>The bacterial genus Collimonas: mycophagy, weathering and other adaptive solutions to life in oligotrophic soil environments.</title>
        <authorList>
            <person name="Leveau J.H."/>
            <person name="Uroz S."/>
            <person name="de Boer W."/>
        </authorList>
    </citation>
    <scope>NUCLEOTIDE SEQUENCE [LARGE SCALE GENOMIC DNA]</scope>
    <source>
        <strain evidence="19 20">Ter331</strain>
    </source>
</reference>
<dbReference type="InterPro" id="IPR013155">
    <property type="entry name" value="M/V/L/I-tRNA-synth_anticd-bd"/>
</dbReference>
<dbReference type="EC" id="6.1.1.5" evidence="14"/>
<evidence type="ECO:0000256" key="9">
    <source>
        <dbReference type="ARBA" id="ARBA00022840"/>
    </source>
</evidence>
<dbReference type="GO" id="GO:0005829">
    <property type="term" value="C:cytosol"/>
    <property type="evidence" value="ECO:0007669"/>
    <property type="project" value="TreeGrafter"/>
</dbReference>
<dbReference type="InterPro" id="IPR014729">
    <property type="entry name" value="Rossmann-like_a/b/a_fold"/>
</dbReference>
<feature type="domain" description="Aminoacyl-tRNA synthetase class Ia" evidence="16">
    <location>
        <begin position="49"/>
        <end position="679"/>
    </location>
</feature>
<feature type="domain" description="Methionyl/Valyl/Leucyl/Isoleucyl-tRNA synthetase anticodon-binding" evidence="18">
    <location>
        <begin position="723"/>
        <end position="883"/>
    </location>
</feature>
<dbReference type="GO" id="GO:0004822">
    <property type="term" value="F:isoleucine-tRNA ligase activity"/>
    <property type="evidence" value="ECO:0007669"/>
    <property type="project" value="UniProtKB-UniRule"/>
</dbReference>
<dbReference type="GO" id="GO:0006428">
    <property type="term" value="P:isoleucyl-tRNA aminoacylation"/>
    <property type="evidence" value="ECO:0007669"/>
    <property type="project" value="UniProtKB-UniRule"/>
</dbReference>
<feature type="binding site" evidence="14">
    <location>
        <position position="599"/>
    </location>
    <ligand>
        <name>L-isoleucyl-5'-AMP</name>
        <dbReference type="ChEBI" id="CHEBI:178002"/>
    </ligand>
</feature>
<dbReference type="PANTHER" id="PTHR42765:SF1">
    <property type="entry name" value="ISOLEUCINE--TRNA LIGASE, MITOCHONDRIAL"/>
    <property type="match status" value="1"/>
</dbReference>
<keyword evidence="20" id="KW-1185">Reference proteome</keyword>
<dbReference type="PROSITE" id="PS00178">
    <property type="entry name" value="AA_TRNA_LIGASE_I"/>
    <property type="match status" value="1"/>
</dbReference>
<accession>G0ACX9</accession>
<feature type="binding site" evidence="14">
    <location>
        <position position="952"/>
    </location>
    <ligand>
        <name>Zn(2+)</name>
        <dbReference type="ChEBI" id="CHEBI:29105"/>
    </ligand>
</feature>
<evidence type="ECO:0000259" key="18">
    <source>
        <dbReference type="Pfam" id="PF08264"/>
    </source>
</evidence>
<keyword evidence="11 14" id="KW-0030">Aminoacyl-tRNA synthetase</keyword>
<evidence type="ECO:0000256" key="6">
    <source>
        <dbReference type="ARBA" id="ARBA00022723"/>
    </source>
</evidence>
<dbReference type="KEGG" id="cfu:CFU_3260"/>
<dbReference type="FunFam" id="3.40.50.620:FF:000048">
    <property type="entry name" value="Isoleucine--tRNA ligase"/>
    <property type="match status" value="1"/>
</dbReference>
<dbReference type="HAMAP" id="MF_02002">
    <property type="entry name" value="Ile_tRNA_synth_type1"/>
    <property type="match status" value="1"/>
</dbReference>
<dbReference type="PANTHER" id="PTHR42765">
    <property type="entry name" value="SOLEUCYL-TRNA SYNTHETASE"/>
    <property type="match status" value="1"/>
</dbReference>
<dbReference type="CDD" id="cd00818">
    <property type="entry name" value="IleRS_core"/>
    <property type="match status" value="1"/>
</dbReference>
<feature type="domain" description="Zinc finger FPG/IleRS-type" evidence="17">
    <location>
        <begin position="930"/>
        <end position="957"/>
    </location>
</feature>
<gene>
    <name evidence="14 19" type="primary">ileS</name>
    <name evidence="19" type="ordered locus">CFU_3260</name>
</gene>
<dbReference type="Pfam" id="PF00133">
    <property type="entry name" value="tRNA-synt_1"/>
    <property type="match status" value="1"/>
</dbReference>
<comment type="cofactor">
    <cofactor evidence="14">
        <name>Zn(2+)</name>
        <dbReference type="ChEBI" id="CHEBI:29105"/>
    </cofactor>
    <text evidence="14">Binds 1 zinc ion per subunit.</text>
</comment>
<comment type="catalytic activity">
    <reaction evidence="13 14">
        <text>tRNA(Ile) + L-isoleucine + ATP = L-isoleucyl-tRNA(Ile) + AMP + diphosphate</text>
        <dbReference type="Rhea" id="RHEA:11060"/>
        <dbReference type="Rhea" id="RHEA-COMP:9666"/>
        <dbReference type="Rhea" id="RHEA-COMP:9695"/>
        <dbReference type="ChEBI" id="CHEBI:30616"/>
        <dbReference type="ChEBI" id="CHEBI:33019"/>
        <dbReference type="ChEBI" id="CHEBI:58045"/>
        <dbReference type="ChEBI" id="CHEBI:78442"/>
        <dbReference type="ChEBI" id="CHEBI:78528"/>
        <dbReference type="ChEBI" id="CHEBI:456215"/>
        <dbReference type="EC" id="6.1.1.5"/>
    </reaction>
</comment>
<comment type="subunit">
    <text evidence="3 14">Monomer.</text>
</comment>
<dbReference type="InterPro" id="IPR050081">
    <property type="entry name" value="Ile-tRNA_ligase"/>
</dbReference>
<evidence type="ECO:0000256" key="11">
    <source>
        <dbReference type="ARBA" id="ARBA00023146"/>
    </source>
</evidence>
<keyword evidence="5 14" id="KW-0436">Ligase</keyword>
<dbReference type="STRING" id="1005048.CFU_3260"/>
<dbReference type="SUPFAM" id="SSF50677">
    <property type="entry name" value="ValRS/IleRS/LeuRS editing domain"/>
    <property type="match status" value="1"/>
</dbReference>
<reference evidence="19 20" key="5">
    <citation type="journal article" date="2011" name="ISME J.">
        <title>Dual transcriptional profiling of a bacterial/fungal confrontation: Collimonas fungivorans versus Aspergillus niger.</title>
        <authorList>
            <person name="Mela F."/>
            <person name="Fritsche K."/>
            <person name="de Boer W."/>
            <person name="van Veen J.A."/>
            <person name="de Graaff L.H."/>
            <person name="van den Berg M."/>
            <person name="Leveau J.H."/>
        </authorList>
    </citation>
    <scope>NUCLEOTIDE SEQUENCE [LARGE SCALE GENOMIC DNA]</scope>
    <source>
        <strain evidence="19 20">Ter331</strain>
    </source>
</reference>
<name>G0ACX9_COLFT</name>
<feature type="binding site" evidence="14">
    <location>
        <position position="955"/>
    </location>
    <ligand>
        <name>Zn(2+)</name>
        <dbReference type="ChEBI" id="CHEBI:29105"/>
    </ligand>
</feature>
<keyword evidence="9 14" id="KW-0067">ATP-binding</keyword>
<dbReference type="FunFam" id="3.40.50.620:FF:000042">
    <property type="entry name" value="Isoleucine--tRNA ligase"/>
    <property type="match status" value="1"/>
</dbReference>
<evidence type="ECO:0000256" key="8">
    <source>
        <dbReference type="ARBA" id="ARBA00022833"/>
    </source>
</evidence>
<keyword evidence="4 14" id="KW-0963">Cytoplasm</keyword>
<evidence type="ECO:0000256" key="15">
    <source>
        <dbReference type="SAM" id="MobiDB-lite"/>
    </source>
</evidence>
<proteinExistence type="inferred from homology"/>
<dbReference type="PRINTS" id="PR00984">
    <property type="entry name" value="TRNASYNTHILE"/>
</dbReference>
<dbReference type="RefSeq" id="WP_014007237.1">
    <property type="nucleotide sequence ID" value="NC_015856.1"/>
</dbReference>
<dbReference type="EMBL" id="CP002745">
    <property type="protein sequence ID" value="AEK63084.1"/>
    <property type="molecule type" value="Genomic_DNA"/>
</dbReference>
<evidence type="ECO:0000256" key="3">
    <source>
        <dbReference type="ARBA" id="ARBA00011245"/>
    </source>
</evidence>
<dbReference type="SUPFAM" id="SSF52374">
    <property type="entry name" value="Nucleotidylyl transferase"/>
    <property type="match status" value="1"/>
</dbReference>
<keyword evidence="10 14" id="KW-0648">Protein biosynthesis</keyword>
<keyword evidence="7 14" id="KW-0547">Nucleotide-binding</keyword>
<evidence type="ECO:0000256" key="13">
    <source>
        <dbReference type="ARBA" id="ARBA00048359"/>
    </source>
</evidence>
<evidence type="ECO:0000259" key="17">
    <source>
        <dbReference type="Pfam" id="PF06827"/>
    </source>
</evidence>
<dbReference type="InterPro" id="IPR009008">
    <property type="entry name" value="Val/Leu/Ile-tRNA-synth_edit"/>
</dbReference>
<sequence>MSDQTSKPENDKPAKPQSKLQNKPQSKYPVNMTETPFPMRGDLAKREPQWVKQWQEKKVYERIRKASKGRPKFILHDGPPYANGEIHLGHAVNKILKDMIVKARNMAGFDAPYVPGWDCHGMPIEIQIEKKYGKNLPVAEVQSKARAYANEQIDLQRKDFIRLGVLGEWDNPYLTMAFGNEADELRALGAILEKGYVYRGLKPVNWCFDCGSALAEAEVEYQDKRDPSIDVGFPFAEPDKIAAAFGLASLPAGQGYVVIWTTTPWTIPSNQALNVHPEVDYALVQTTRNGAPLLLILAQDLVEDSLQRFGLEGKVIASCKGEALALINFKHPLAASDPGYNRLSPVYLGDYVTTDSGTGIVHSAPAYGIEDFISCKAHGMKDDDIISPVMGDGKFASWLPFFAGMTIWEASKPICAKLEEAGALFKLVMFDHSYMHCWRHKTPIIYRATSQWFASMDNLPKDGQPSLRATALQAIEETAFFPAWGKARLHGMIANRPDWTLSRQRQWGVPMAFFVHKESGQLHPRTPELLEQIAQRVEQSGIEAWQALDPKELLGDDAVNYLKNKDTLDVWFDSGSTHQTVLRGSHASQLQFPADLYLEGSDQHRGWFHSSLLTSSMLNGRAPYNALLTHGFVVDGEGRKMSKSLKNGVEPQKVADSLGAEILRLWVAASDYSGEITISDEILKRVTESYRRIRNTLRFLLANTSDFDPLKDAVPIADLLEIDRYAIASMAQLQADILQHYETYEFHPVISKLQMYCSEDLGGFYLDILKDRLYTSGVSSPARRSAQTAIWHITQALLRVMAPTLSFTAEEAWSFFASPEAFAASDETIFTQTYYTLPEIDGAAALIDKFSALRAVRADVTKQLEEVRVAGGIGSSLQAEVEIKAAPAKHALLSSLGDDLKFVLITSSATVSEVATEAEETIVVTPSAQQKCERCWHYRADVGSHPEHPGLCGRCVANLFGDGEDRHFA</sequence>
<evidence type="ECO:0000256" key="2">
    <source>
        <dbReference type="ARBA" id="ARBA00006887"/>
    </source>
</evidence>
<comment type="similarity">
    <text evidence="2 14">Belongs to the class-I aminoacyl-tRNA synthetase family. IleS type 1 subfamily.</text>
</comment>
<feature type="binding site" evidence="14">
    <location>
        <position position="932"/>
    </location>
    <ligand>
        <name>Zn(2+)</name>
        <dbReference type="ChEBI" id="CHEBI:29105"/>
    </ligand>
</feature>
<dbReference type="Gene3D" id="3.90.740.10">
    <property type="entry name" value="Valyl/Leucyl/Isoleucyl-tRNA synthetase, editing domain"/>
    <property type="match status" value="1"/>
</dbReference>
<evidence type="ECO:0000256" key="1">
    <source>
        <dbReference type="ARBA" id="ARBA00004496"/>
    </source>
</evidence>
<dbReference type="InterPro" id="IPR033708">
    <property type="entry name" value="Anticodon_Ile_BEm"/>
</dbReference>
<feature type="compositionally biased region" description="Basic and acidic residues" evidence="15">
    <location>
        <begin position="1"/>
        <end position="14"/>
    </location>
</feature>
<dbReference type="InterPro" id="IPR009080">
    <property type="entry name" value="tRNAsynth_Ia_anticodon-bd"/>
</dbReference>
<dbReference type="GO" id="GO:0008270">
    <property type="term" value="F:zinc ion binding"/>
    <property type="evidence" value="ECO:0007669"/>
    <property type="project" value="UniProtKB-UniRule"/>
</dbReference>
<evidence type="ECO:0000256" key="10">
    <source>
        <dbReference type="ARBA" id="ARBA00022917"/>
    </source>
</evidence>